<comment type="caution">
    <text evidence="2">The sequence shown here is derived from an EMBL/GenBank/DDBJ whole genome shotgun (WGS) entry which is preliminary data.</text>
</comment>
<protein>
    <recommendedName>
        <fullName evidence="4">TMhelix containing protein</fullName>
    </recommendedName>
</protein>
<evidence type="ECO:0008006" key="4">
    <source>
        <dbReference type="Google" id="ProtNLM"/>
    </source>
</evidence>
<name>A0ABW3D1I8_9FLAO</name>
<sequence length="75" mass="8632">MKISAMSMVAITTIMLVLVTLMVSLEFAFSWVFYATCLGQALVVIMVYKVLTDDYSTEKTFDDFYEDRPIDQKDQ</sequence>
<dbReference type="Proteomes" id="UP001596978">
    <property type="component" value="Unassembled WGS sequence"/>
</dbReference>
<keyword evidence="1" id="KW-1133">Transmembrane helix</keyword>
<gene>
    <name evidence="2" type="ORF">ACFQ1M_16550</name>
</gene>
<evidence type="ECO:0000313" key="2">
    <source>
        <dbReference type="EMBL" id="MFD0863828.1"/>
    </source>
</evidence>
<keyword evidence="3" id="KW-1185">Reference proteome</keyword>
<accession>A0ABW3D1I8</accession>
<dbReference type="EMBL" id="JBHTJH010000017">
    <property type="protein sequence ID" value="MFD0863828.1"/>
    <property type="molecule type" value="Genomic_DNA"/>
</dbReference>
<keyword evidence="1" id="KW-0812">Transmembrane</keyword>
<evidence type="ECO:0000313" key="3">
    <source>
        <dbReference type="Proteomes" id="UP001596978"/>
    </source>
</evidence>
<proteinExistence type="predicted"/>
<feature type="transmembrane region" description="Helical" evidence="1">
    <location>
        <begin position="31"/>
        <end position="51"/>
    </location>
</feature>
<keyword evidence="1" id="KW-0472">Membrane</keyword>
<evidence type="ECO:0000256" key="1">
    <source>
        <dbReference type="SAM" id="Phobius"/>
    </source>
</evidence>
<organism evidence="2 3">
    <name type="scientific">Sungkyunkwania multivorans</name>
    <dbReference type="NCBI Taxonomy" id="1173618"/>
    <lineage>
        <taxon>Bacteria</taxon>
        <taxon>Pseudomonadati</taxon>
        <taxon>Bacteroidota</taxon>
        <taxon>Flavobacteriia</taxon>
        <taxon>Flavobacteriales</taxon>
        <taxon>Flavobacteriaceae</taxon>
        <taxon>Sungkyunkwania</taxon>
    </lineage>
</organism>
<reference evidence="3" key="1">
    <citation type="journal article" date="2019" name="Int. J. Syst. Evol. Microbiol.">
        <title>The Global Catalogue of Microorganisms (GCM) 10K type strain sequencing project: providing services to taxonomists for standard genome sequencing and annotation.</title>
        <authorList>
            <consortium name="The Broad Institute Genomics Platform"/>
            <consortium name="The Broad Institute Genome Sequencing Center for Infectious Disease"/>
            <person name="Wu L."/>
            <person name="Ma J."/>
        </authorList>
    </citation>
    <scope>NUCLEOTIDE SEQUENCE [LARGE SCALE GENOMIC DNA]</scope>
    <source>
        <strain evidence="3">CCUG 62952</strain>
    </source>
</reference>
<dbReference type="RefSeq" id="WP_386410292.1">
    <property type="nucleotide sequence ID" value="NZ_JBHTJH010000017.1"/>
</dbReference>
<feature type="transmembrane region" description="Helical" evidence="1">
    <location>
        <begin position="7"/>
        <end position="25"/>
    </location>
</feature>